<dbReference type="InterPro" id="IPR001229">
    <property type="entry name" value="Jacalin-like_lectin_dom"/>
</dbReference>
<comment type="caution">
    <text evidence="2">The sequence shown here is derived from an EMBL/GenBank/DDBJ whole genome shotgun (WGS) entry which is preliminary data.</text>
</comment>
<reference evidence="2" key="2">
    <citation type="submission" date="2023-02" db="EMBL/GenBank/DDBJ databases">
        <authorList>
            <consortium name="DOE Joint Genome Institute"/>
            <person name="Mondo S.J."/>
            <person name="Chang Y."/>
            <person name="Wang Y."/>
            <person name="Ahrendt S."/>
            <person name="Andreopoulos W."/>
            <person name="Barry K."/>
            <person name="Beard J."/>
            <person name="Benny G.L."/>
            <person name="Blankenship S."/>
            <person name="Bonito G."/>
            <person name="Cuomo C."/>
            <person name="Desiro A."/>
            <person name="Gervers K.A."/>
            <person name="Hundley H."/>
            <person name="Kuo A."/>
            <person name="LaButti K."/>
            <person name="Lang B.F."/>
            <person name="Lipzen A."/>
            <person name="O'Donnell K."/>
            <person name="Pangilinan J."/>
            <person name="Reynolds N."/>
            <person name="Sandor L."/>
            <person name="Smith M.W."/>
            <person name="Tsang A."/>
            <person name="Grigoriev I.V."/>
            <person name="Stajich J.E."/>
            <person name="Spatafora J.W."/>
        </authorList>
    </citation>
    <scope>NUCLEOTIDE SEQUENCE</scope>
    <source>
        <strain evidence="2">RSA 2281</strain>
    </source>
</reference>
<gene>
    <name evidence="2" type="ORF">BDA99DRAFT_122040</name>
</gene>
<dbReference type="Pfam" id="PF12044">
    <property type="entry name" value="Metallopep"/>
    <property type="match status" value="1"/>
</dbReference>
<dbReference type="PANTHER" id="PTHR21054:SF2">
    <property type="entry name" value="MIP04191P"/>
    <property type="match status" value="1"/>
</dbReference>
<dbReference type="InterPro" id="IPR036404">
    <property type="entry name" value="Jacalin-like_lectin_dom_sf"/>
</dbReference>
<organism evidence="2 3">
    <name type="scientific">Phascolomyces articulosus</name>
    <dbReference type="NCBI Taxonomy" id="60185"/>
    <lineage>
        <taxon>Eukaryota</taxon>
        <taxon>Fungi</taxon>
        <taxon>Fungi incertae sedis</taxon>
        <taxon>Mucoromycota</taxon>
        <taxon>Mucoromycotina</taxon>
        <taxon>Mucoromycetes</taxon>
        <taxon>Mucorales</taxon>
        <taxon>Lichtheimiaceae</taxon>
        <taxon>Phascolomyces</taxon>
    </lineage>
</organism>
<dbReference type="Proteomes" id="UP001209540">
    <property type="component" value="Unassembled WGS sequence"/>
</dbReference>
<dbReference type="PROSITE" id="PS51752">
    <property type="entry name" value="JACALIN_LECTIN"/>
    <property type="match status" value="1"/>
</dbReference>
<dbReference type="Pfam" id="PF01419">
    <property type="entry name" value="Jacalin"/>
    <property type="match status" value="1"/>
</dbReference>
<name>A0AAD5KPE6_9FUNG</name>
<dbReference type="GO" id="GO:0005737">
    <property type="term" value="C:cytoplasm"/>
    <property type="evidence" value="ECO:0007669"/>
    <property type="project" value="TreeGrafter"/>
</dbReference>
<dbReference type="Gene3D" id="2.100.10.30">
    <property type="entry name" value="Jacalin-like lectin domain"/>
    <property type="match status" value="1"/>
</dbReference>
<evidence type="ECO:0000313" key="2">
    <source>
        <dbReference type="EMBL" id="KAI9276943.1"/>
    </source>
</evidence>
<sequence length="656" mass="73254">MIPATKQQLKPPIPKRPDFATDNQIIEITNVNDGEIVHQRFLLLNGRAGLRDAHFDVPITIACNGFPTTSWPCVNSHFKALVHLVPGPNTITITFQQTAVLHFHVQYMPLLQNPPLFLCIFIAKDSPGVFDVPPEKRHENTLSIAIEKLRMAGYMWQAFCAEQMHRNGMGRRTFRLDESWLPDTVSSQEQNCVTRQTAEVHIIRSKHTLKEIRDVRRAQQSPSRDDQVPSLFSFFLDDLADHPRFGKQPCCVAGLILDSHWDTGQKTVLAHAALGGGGGNRSLGIFGSHLTHAWPRNIEEIVPCMMNTTPTDTRYVANDANESGQWWRALNIGMGAMLHEVGHAYTLSHTASGIMSRGYNNWNRTFVAKEPGIAPIPPEDEAGSHWHRVDIVRLRFHPAFRIPSDGFFDTPHPISPSFIPLDHEHIELSAPAGFSMIELIVNGHYRTHFEYTENRQQPKRILLSIHQIKQKCQCQPNERLRLEATTINQQTESIDDVDTFLRDHVVHLPGIKGAVVKSDGFGHKGLGGTESVAVFNPSQQKQLTCVRVHHGSFLDGLVFRWSDGSETLIGKRGGGCSEFYMQQHGEFVSGFAVRSGAWVDGLQIKTTTGRKSPWFGGHGGGMHIVEAPAGYQLVGMYGSAAGWMDQLGIFYQKCSA</sequence>
<evidence type="ECO:0000313" key="3">
    <source>
        <dbReference type="Proteomes" id="UP001209540"/>
    </source>
</evidence>
<proteinExistence type="predicted"/>
<evidence type="ECO:0000259" key="1">
    <source>
        <dbReference type="PROSITE" id="PS51752"/>
    </source>
</evidence>
<protein>
    <submittedName>
        <fullName evidence="2">Peptidase family-domain-containing protein</fullName>
    </submittedName>
</protein>
<dbReference type="AlphaFoldDB" id="A0AAD5KPE6"/>
<dbReference type="EMBL" id="JAIXMP010000002">
    <property type="protein sequence ID" value="KAI9276943.1"/>
    <property type="molecule type" value="Genomic_DNA"/>
</dbReference>
<reference evidence="2" key="1">
    <citation type="journal article" date="2022" name="IScience">
        <title>Evolution of zygomycete secretomes and the origins of terrestrial fungal ecologies.</title>
        <authorList>
            <person name="Chang Y."/>
            <person name="Wang Y."/>
            <person name="Mondo S."/>
            <person name="Ahrendt S."/>
            <person name="Andreopoulos W."/>
            <person name="Barry K."/>
            <person name="Beard J."/>
            <person name="Benny G.L."/>
            <person name="Blankenship S."/>
            <person name="Bonito G."/>
            <person name="Cuomo C."/>
            <person name="Desiro A."/>
            <person name="Gervers K.A."/>
            <person name="Hundley H."/>
            <person name="Kuo A."/>
            <person name="LaButti K."/>
            <person name="Lang B.F."/>
            <person name="Lipzen A."/>
            <person name="O'Donnell K."/>
            <person name="Pangilinan J."/>
            <person name="Reynolds N."/>
            <person name="Sandor L."/>
            <person name="Smith M.E."/>
            <person name="Tsang A."/>
            <person name="Grigoriev I.V."/>
            <person name="Stajich J.E."/>
            <person name="Spatafora J.W."/>
        </authorList>
    </citation>
    <scope>NUCLEOTIDE SEQUENCE</scope>
    <source>
        <strain evidence="2">RSA 2281</strain>
    </source>
</reference>
<dbReference type="InterPro" id="IPR053002">
    <property type="entry name" value="Metalloproteinase_M10B"/>
</dbReference>
<feature type="domain" description="Jacalin-type lectin" evidence="1">
    <location>
        <begin position="515"/>
        <end position="653"/>
    </location>
</feature>
<dbReference type="SMART" id="SM00915">
    <property type="entry name" value="Jacalin"/>
    <property type="match status" value="1"/>
</dbReference>
<accession>A0AAD5KPE6</accession>
<dbReference type="SUPFAM" id="SSF51101">
    <property type="entry name" value="Mannose-binding lectins"/>
    <property type="match status" value="1"/>
</dbReference>
<keyword evidence="3" id="KW-1185">Reference proteome</keyword>
<dbReference type="InterPro" id="IPR021917">
    <property type="entry name" value="Unchr_Zn-peptidase-like"/>
</dbReference>
<dbReference type="PANTHER" id="PTHR21054">
    <property type="entry name" value="ZINC METALLOPROTEINASE-RELATED"/>
    <property type="match status" value="1"/>
</dbReference>